<dbReference type="Proteomes" id="UP000003340">
    <property type="component" value="Unassembled WGS sequence"/>
</dbReference>
<reference evidence="1 2" key="2">
    <citation type="submission" date="2009-02" db="EMBL/GenBank/DDBJ databases">
        <title>Draft genome sequence of Clostridium methylpentosum (DSM 5476).</title>
        <authorList>
            <person name="Sudarsanam P."/>
            <person name="Ley R."/>
            <person name="Guruge J."/>
            <person name="Turnbaugh P.J."/>
            <person name="Mahowald M."/>
            <person name="Liep D."/>
            <person name="Gordon J."/>
        </authorList>
    </citation>
    <scope>NUCLEOTIDE SEQUENCE [LARGE SCALE GENOMIC DNA]</scope>
    <source>
        <strain evidence="1 2">DSM 5476</strain>
    </source>
</reference>
<dbReference type="HOGENOM" id="CLU_3006125_0_0_9"/>
<organism evidence="1 2">
    <name type="scientific">[Clostridium] methylpentosum DSM 5476</name>
    <dbReference type="NCBI Taxonomy" id="537013"/>
    <lineage>
        <taxon>Bacteria</taxon>
        <taxon>Bacillati</taxon>
        <taxon>Bacillota</taxon>
        <taxon>Clostridia</taxon>
        <taxon>Eubacteriales</taxon>
        <taxon>Oscillospiraceae</taxon>
        <taxon>Oscillospiraceae incertae sedis</taxon>
    </lineage>
</organism>
<accession>C0E9H0</accession>
<reference evidence="1 2" key="1">
    <citation type="submission" date="2009-01" db="EMBL/GenBank/DDBJ databases">
        <authorList>
            <person name="Fulton L."/>
            <person name="Clifton S."/>
            <person name="Fulton B."/>
            <person name="Xu J."/>
            <person name="Minx P."/>
            <person name="Pepin K.H."/>
            <person name="Johnson M."/>
            <person name="Bhonagiri V."/>
            <person name="Nash W.E."/>
            <person name="Mardis E.R."/>
            <person name="Wilson R.K."/>
        </authorList>
    </citation>
    <scope>NUCLEOTIDE SEQUENCE [LARGE SCALE GENOMIC DNA]</scope>
    <source>
        <strain evidence="1 2">DSM 5476</strain>
    </source>
</reference>
<protein>
    <submittedName>
        <fullName evidence="1">Uncharacterized protein</fullName>
    </submittedName>
</protein>
<dbReference type="AlphaFoldDB" id="C0E9H0"/>
<evidence type="ECO:0000313" key="2">
    <source>
        <dbReference type="Proteomes" id="UP000003340"/>
    </source>
</evidence>
<proteinExistence type="predicted"/>
<dbReference type="EMBL" id="ACEC01000020">
    <property type="protein sequence ID" value="EEG31880.1"/>
    <property type="molecule type" value="Genomic_DNA"/>
</dbReference>
<sequence>MLHSWNGTGFLIVTQYRYLHTHMGMIMRFIILETGLWPRMIGLESEIPSGGYVHYF</sequence>
<comment type="caution">
    <text evidence="1">The sequence shown here is derived from an EMBL/GenBank/DDBJ whole genome shotgun (WGS) entry which is preliminary data.</text>
</comment>
<evidence type="ECO:0000313" key="1">
    <source>
        <dbReference type="EMBL" id="EEG31880.1"/>
    </source>
</evidence>
<keyword evidence="2" id="KW-1185">Reference proteome</keyword>
<name>C0E9H0_9FIRM</name>
<gene>
    <name evidence="1" type="ORF">CLOSTMETH_00469</name>
</gene>